<evidence type="ECO:0000313" key="1">
    <source>
        <dbReference type="EMBL" id="WHY52028.1"/>
    </source>
</evidence>
<dbReference type="Gene3D" id="3.40.50.620">
    <property type="entry name" value="HUPs"/>
    <property type="match status" value="1"/>
</dbReference>
<proteinExistence type="predicted"/>
<dbReference type="InterPro" id="IPR014729">
    <property type="entry name" value="Rossmann-like_a/b/a_fold"/>
</dbReference>
<name>A0AAX3WVW9_9BACI</name>
<sequence length="357" mass="42069">MKNRIIKFSGGNSSFAVAAWVKENYPDDNIVLYFNDVMWEDADLYRFNLDVSKQLQLPLLVQGRGINPPQLMVLKAFLANNRAGFCSQELKIKVAQRFLKKGIVPELEYWVNGKYLKQSIHVERNDEFFANTTLYFGIGWEEMHREKSIYENWQPFDVQFPLIMEIDDRKQYFDRYNVTEGRLYKEGFAHNNCGGRCVKAGQGHFHNLSIKREQDFIKLMEQEIIIGWYARYVRQPTFKKIYKRYTFDELLAHVRNPEDFPLEVDPMFKDVYQFATDGTKTAKLQHIIDTHRFTKNNIFGQLKQSKKDIKEPLSFMKNLTLEEYWRSMKAQLSIFDFDMQDIGGCGCSVDYGTCTID</sequence>
<evidence type="ECO:0008006" key="3">
    <source>
        <dbReference type="Google" id="ProtNLM"/>
    </source>
</evidence>
<dbReference type="RefSeq" id="WP_283870515.1">
    <property type="nucleotide sequence ID" value="NZ_CP126101.1"/>
</dbReference>
<dbReference type="SUPFAM" id="SSF52402">
    <property type="entry name" value="Adenine nucleotide alpha hydrolases-like"/>
    <property type="match status" value="1"/>
</dbReference>
<gene>
    <name evidence="1" type="ORF">QNH24_02005</name>
</gene>
<dbReference type="AlphaFoldDB" id="A0AAX3WVW9"/>
<reference evidence="1" key="1">
    <citation type="submission" date="2023-05" db="EMBL/GenBank/DDBJ databases">
        <title>Comparative genomics of Bacillaceae isolates and their secondary metabolite potential.</title>
        <authorList>
            <person name="Song L."/>
            <person name="Nielsen L.J."/>
            <person name="Mohite O."/>
            <person name="Xu X."/>
            <person name="Weber T."/>
            <person name="Kovacs A.T."/>
        </authorList>
    </citation>
    <scope>NUCLEOTIDE SEQUENCE</scope>
    <source>
        <strain evidence="1">LY1</strain>
    </source>
</reference>
<evidence type="ECO:0000313" key="2">
    <source>
        <dbReference type="Proteomes" id="UP001178322"/>
    </source>
</evidence>
<accession>A0AAX3WVW9</accession>
<dbReference type="Proteomes" id="UP001178322">
    <property type="component" value="Chromosome"/>
</dbReference>
<organism evidence="1 2">
    <name type="scientific">Lysinibacillus pakistanensis</name>
    <dbReference type="NCBI Taxonomy" id="759811"/>
    <lineage>
        <taxon>Bacteria</taxon>
        <taxon>Bacillati</taxon>
        <taxon>Bacillota</taxon>
        <taxon>Bacilli</taxon>
        <taxon>Bacillales</taxon>
        <taxon>Bacillaceae</taxon>
        <taxon>Lysinibacillus</taxon>
    </lineage>
</organism>
<protein>
    <recommendedName>
        <fullName evidence="3">Phosphoadenosine phosphosulfate reductase family protein</fullName>
    </recommendedName>
</protein>
<dbReference type="EMBL" id="CP126101">
    <property type="protein sequence ID" value="WHY52028.1"/>
    <property type="molecule type" value="Genomic_DNA"/>
</dbReference>